<dbReference type="EC" id="4.2.3.-" evidence="4"/>
<dbReference type="RefSeq" id="XP_073557250.1">
    <property type="nucleotide sequence ID" value="XM_073704083.1"/>
</dbReference>
<evidence type="ECO:0000256" key="2">
    <source>
        <dbReference type="ARBA" id="ARBA00006333"/>
    </source>
</evidence>
<reference evidence="5 6" key="1">
    <citation type="submission" date="2018-01" db="EMBL/GenBank/DDBJ databases">
        <title>Genome characterization of the sugarcane-associated fungus Trichoderma ghanense CCMA-1212 and their application in lignocelulose bioconversion.</title>
        <authorList>
            <person name="Steindorff A.S."/>
            <person name="Mendes T.D."/>
            <person name="Vilela E.S.D."/>
            <person name="Rodrigues D.S."/>
            <person name="Formighieri E.F."/>
            <person name="Melo I.S."/>
            <person name="Favaro L.C.L."/>
        </authorList>
    </citation>
    <scope>NUCLEOTIDE SEQUENCE [LARGE SCALE GENOMIC DNA]</scope>
    <source>
        <strain evidence="5 6">CCMA-1212</strain>
    </source>
</reference>
<sequence>MLANYCVKMSTLTVLEPTLRLDASAVTLQSSKKADKPRHVVIPDLFSSIMAVEPTINPHYKDGKAEADAWFKSLLQLKGKAEATFNKTDFGFAAAVWAPSAEKDRFRTAVDWANWVFYFDDQFDEGHLANDPAAAQAEIDSILAILNNESSYTQADKPLIYAFQSIWDRIKMVCGLQPIRVYFANRRTAGCHTRSPNWSIEVQERWKNAHKKYVDGLIYQSQRTKLGYAAAPTVDEYMRYRRETIGVILAIRLVEYAENIKLSQAQLNHPAMQLCTRTIVDLVILSNDILSYKKEVELNDAGNNLVTILKAQHLSDQEAMDEIGRMLDACYEAWYSALDGLPVWGAEIDREVRRYLDACRNVGLGNLHWSFRSGRYFGTSGEEVRKTRILTLPST</sequence>
<keyword evidence="3 4" id="KW-0460">Magnesium</keyword>
<dbReference type="InterPro" id="IPR034686">
    <property type="entry name" value="Terpene_cyclase-like_2"/>
</dbReference>
<dbReference type="InterPro" id="IPR008949">
    <property type="entry name" value="Isoprenoid_synthase_dom_sf"/>
</dbReference>
<keyword evidence="6" id="KW-1185">Reference proteome</keyword>
<dbReference type="Pfam" id="PF19086">
    <property type="entry name" value="Terpene_syn_C_2"/>
    <property type="match status" value="1"/>
</dbReference>
<evidence type="ECO:0000256" key="1">
    <source>
        <dbReference type="ARBA" id="ARBA00001946"/>
    </source>
</evidence>
<dbReference type="PANTHER" id="PTHR35201:SF4">
    <property type="entry name" value="BETA-PINACENE SYNTHASE-RELATED"/>
    <property type="match status" value="1"/>
</dbReference>
<dbReference type="SFLD" id="SFLDG01020">
    <property type="entry name" value="Terpene_Cyclase_Like_2"/>
    <property type="match status" value="1"/>
</dbReference>
<organism evidence="5 6">
    <name type="scientific">Trichoderma ghanense</name>
    <dbReference type="NCBI Taxonomy" id="65468"/>
    <lineage>
        <taxon>Eukaryota</taxon>
        <taxon>Fungi</taxon>
        <taxon>Dikarya</taxon>
        <taxon>Ascomycota</taxon>
        <taxon>Pezizomycotina</taxon>
        <taxon>Sordariomycetes</taxon>
        <taxon>Hypocreomycetidae</taxon>
        <taxon>Hypocreales</taxon>
        <taxon>Hypocreaceae</taxon>
        <taxon>Trichoderma</taxon>
    </lineage>
</organism>
<comment type="caution">
    <text evidence="5">The sequence shown here is derived from an EMBL/GenBank/DDBJ whole genome shotgun (WGS) entry which is preliminary data.</text>
</comment>
<keyword evidence="4" id="KW-0456">Lyase</keyword>
<dbReference type="SUPFAM" id="SSF48576">
    <property type="entry name" value="Terpenoid synthases"/>
    <property type="match status" value="1"/>
</dbReference>
<name>A0ABY2H066_9HYPO</name>
<dbReference type="EMBL" id="PPTA01000009">
    <property type="protein sequence ID" value="TFB01049.1"/>
    <property type="molecule type" value="Genomic_DNA"/>
</dbReference>
<evidence type="ECO:0000256" key="4">
    <source>
        <dbReference type="RuleBase" id="RU366034"/>
    </source>
</evidence>
<comment type="cofactor">
    <cofactor evidence="1 4">
        <name>Mg(2+)</name>
        <dbReference type="ChEBI" id="CHEBI:18420"/>
    </cofactor>
</comment>
<proteinExistence type="inferred from homology"/>
<accession>A0ABY2H066</accession>
<dbReference type="PANTHER" id="PTHR35201">
    <property type="entry name" value="TERPENE SYNTHASE"/>
    <property type="match status" value="1"/>
</dbReference>
<evidence type="ECO:0000313" key="5">
    <source>
        <dbReference type="EMBL" id="TFB01049.1"/>
    </source>
</evidence>
<dbReference type="Gene3D" id="1.10.600.10">
    <property type="entry name" value="Farnesyl Diphosphate Synthase"/>
    <property type="match status" value="1"/>
</dbReference>
<dbReference type="SFLD" id="SFLDS00005">
    <property type="entry name" value="Isoprenoid_Synthase_Type_I"/>
    <property type="match status" value="1"/>
</dbReference>
<protein>
    <recommendedName>
        <fullName evidence="4">Terpene synthase</fullName>
        <ecNumber evidence="4">4.2.3.-</ecNumber>
    </recommendedName>
</protein>
<dbReference type="GeneID" id="300578533"/>
<keyword evidence="4" id="KW-0479">Metal-binding</keyword>
<comment type="similarity">
    <text evidence="2 4">Belongs to the terpene synthase family.</text>
</comment>
<evidence type="ECO:0000256" key="3">
    <source>
        <dbReference type="ARBA" id="ARBA00022842"/>
    </source>
</evidence>
<dbReference type="Proteomes" id="UP001642720">
    <property type="component" value="Unassembled WGS sequence"/>
</dbReference>
<evidence type="ECO:0000313" key="6">
    <source>
        <dbReference type="Proteomes" id="UP001642720"/>
    </source>
</evidence>
<gene>
    <name evidence="5" type="ORF">CCMA1212_006892</name>
</gene>